<dbReference type="AlphaFoldDB" id="A0A9N9JLH1"/>
<proteinExistence type="predicted"/>
<accession>A0A9N9JLH1</accession>
<protein>
    <submittedName>
        <fullName evidence="1">24046_t:CDS:1</fullName>
    </submittedName>
</protein>
<gene>
    <name evidence="1" type="ORF">CPELLU_LOCUS16708</name>
</gene>
<comment type="caution">
    <text evidence="1">The sequence shown here is derived from an EMBL/GenBank/DDBJ whole genome shotgun (WGS) entry which is preliminary data.</text>
</comment>
<evidence type="ECO:0000313" key="1">
    <source>
        <dbReference type="EMBL" id="CAG8786313.1"/>
    </source>
</evidence>
<keyword evidence="2" id="KW-1185">Reference proteome</keyword>
<sequence length="149" mass="17279">MQVIRNKNFGTSLKFNFEDQIKQQFTLNDNVTINKLRFTVNNSCFRIVYQSKKNDEVSCQTAIVRAIDYNRISRASYRALAAICQDLPHEKTIYKRLYQINNLMNKSIPISLIDLNLDLLPEDQLDSKLDVHIINLEIIEEVENSLGKG</sequence>
<evidence type="ECO:0000313" key="2">
    <source>
        <dbReference type="Proteomes" id="UP000789759"/>
    </source>
</evidence>
<reference evidence="1" key="1">
    <citation type="submission" date="2021-06" db="EMBL/GenBank/DDBJ databases">
        <authorList>
            <person name="Kallberg Y."/>
            <person name="Tangrot J."/>
            <person name="Rosling A."/>
        </authorList>
    </citation>
    <scope>NUCLEOTIDE SEQUENCE</scope>
    <source>
        <strain evidence="1">FL966</strain>
    </source>
</reference>
<dbReference type="Proteomes" id="UP000789759">
    <property type="component" value="Unassembled WGS sequence"/>
</dbReference>
<dbReference type="EMBL" id="CAJVQA010025519">
    <property type="protein sequence ID" value="CAG8786313.1"/>
    <property type="molecule type" value="Genomic_DNA"/>
</dbReference>
<feature type="non-terminal residue" evidence="1">
    <location>
        <position position="149"/>
    </location>
</feature>
<dbReference type="OrthoDB" id="2434386at2759"/>
<organism evidence="1 2">
    <name type="scientific">Cetraspora pellucida</name>
    <dbReference type="NCBI Taxonomy" id="1433469"/>
    <lineage>
        <taxon>Eukaryota</taxon>
        <taxon>Fungi</taxon>
        <taxon>Fungi incertae sedis</taxon>
        <taxon>Mucoromycota</taxon>
        <taxon>Glomeromycotina</taxon>
        <taxon>Glomeromycetes</taxon>
        <taxon>Diversisporales</taxon>
        <taxon>Gigasporaceae</taxon>
        <taxon>Cetraspora</taxon>
    </lineage>
</organism>
<name>A0A9N9JLH1_9GLOM</name>